<organism evidence="2">
    <name type="scientific">Microvirus mar31</name>
    <dbReference type="NCBI Taxonomy" id="2851165"/>
    <lineage>
        <taxon>Viruses</taxon>
        <taxon>Monodnaviria</taxon>
        <taxon>Sangervirae</taxon>
        <taxon>Phixviricota</taxon>
        <taxon>Malgrandaviricetes</taxon>
        <taxon>Petitvirales</taxon>
        <taxon>Microviridae</taxon>
    </lineage>
</organism>
<feature type="compositionally biased region" description="Basic and acidic residues" evidence="1">
    <location>
        <begin position="1"/>
        <end position="21"/>
    </location>
</feature>
<feature type="compositionally biased region" description="Polar residues" evidence="1">
    <location>
        <begin position="22"/>
        <end position="32"/>
    </location>
</feature>
<reference evidence="2" key="1">
    <citation type="submission" date="2021-04" db="EMBL/GenBank/DDBJ databases">
        <title>Genomes of microviruses identified in yellow-bellied marmot fecal samples.</title>
        <authorList>
            <person name="Varsani A."/>
            <person name="Kraberger S."/>
            <person name="Chatterjee A."/>
            <person name="Richet C."/>
            <person name="Fontenele R.S."/>
            <person name="Schmidlin K."/>
            <person name="Blumstein D.T."/>
        </authorList>
    </citation>
    <scope>NUCLEOTIDE SEQUENCE</scope>
    <source>
        <strain evidence="2">Mar31</strain>
    </source>
</reference>
<feature type="region of interest" description="Disordered" evidence="1">
    <location>
        <begin position="1"/>
        <end position="40"/>
    </location>
</feature>
<accession>A0A8F5RBS5</accession>
<dbReference type="EMBL" id="MZ089777">
    <property type="protein sequence ID" value="QXN75146.1"/>
    <property type="molecule type" value="Genomic_DNA"/>
</dbReference>
<sequence>MRIKRNDRTPRSDRRYFREVANRTSRLNTPSSVPRGGIRL</sequence>
<protein>
    <submittedName>
        <fullName evidence="2">Uncharacterized protein</fullName>
    </submittedName>
</protein>
<evidence type="ECO:0000256" key="1">
    <source>
        <dbReference type="SAM" id="MobiDB-lite"/>
    </source>
</evidence>
<name>A0A8F5RBS5_9VIRU</name>
<proteinExistence type="predicted"/>
<evidence type="ECO:0000313" key="2">
    <source>
        <dbReference type="EMBL" id="QXN75146.1"/>
    </source>
</evidence>